<dbReference type="Proteomes" id="UP000799755">
    <property type="component" value="Unassembled WGS sequence"/>
</dbReference>
<evidence type="ECO:0000313" key="1">
    <source>
        <dbReference type="EMBL" id="KAF2472317.1"/>
    </source>
</evidence>
<sequence length="216" mass="24035">MHGYEIITCSSRPTGENEIPQNEEIEGTEITTLMTMRHRTLFLYNVCQCTLCGKCWDRQLVHKKKRLAPGKVPHEKTDLLLAGCIDKLLSTTHNDRIIPLPLQGTDQDVEDGQPSILTVYGRYSDDVHSGYGKPSKQQNIFENCPSFPFVGQTGAGNSTITSVLGTLGQDLPTSEAIHLYVDPFTIQSRHCILYADCEGLDADEGEPLTTTPRKKR</sequence>
<accession>A0ACB6R1C2</accession>
<dbReference type="EMBL" id="MU003502">
    <property type="protein sequence ID" value="KAF2472317.1"/>
    <property type="molecule type" value="Genomic_DNA"/>
</dbReference>
<keyword evidence="2" id="KW-1185">Reference proteome</keyword>
<reference evidence="1" key="1">
    <citation type="journal article" date="2020" name="Stud. Mycol.">
        <title>101 Dothideomycetes genomes: a test case for predicting lifestyles and emergence of pathogens.</title>
        <authorList>
            <person name="Haridas S."/>
            <person name="Albert R."/>
            <person name="Binder M."/>
            <person name="Bloem J."/>
            <person name="Labutti K."/>
            <person name="Salamov A."/>
            <person name="Andreopoulos B."/>
            <person name="Baker S."/>
            <person name="Barry K."/>
            <person name="Bills G."/>
            <person name="Bluhm B."/>
            <person name="Cannon C."/>
            <person name="Castanera R."/>
            <person name="Culley D."/>
            <person name="Daum C."/>
            <person name="Ezra D."/>
            <person name="Gonzalez J."/>
            <person name="Henrissat B."/>
            <person name="Kuo A."/>
            <person name="Liang C."/>
            <person name="Lipzen A."/>
            <person name="Lutzoni F."/>
            <person name="Magnuson J."/>
            <person name="Mondo S."/>
            <person name="Nolan M."/>
            <person name="Ohm R."/>
            <person name="Pangilinan J."/>
            <person name="Park H.-J."/>
            <person name="Ramirez L."/>
            <person name="Alfaro M."/>
            <person name="Sun H."/>
            <person name="Tritt A."/>
            <person name="Yoshinaga Y."/>
            <person name="Zwiers L.-H."/>
            <person name="Turgeon B."/>
            <person name="Goodwin S."/>
            <person name="Spatafora J."/>
            <person name="Crous P."/>
            <person name="Grigoriev I."/>
        </authorList>
    </citation>
    <scope>NUCLEOTIDE SEQUENCE</scope>
    <source>
        <strain evidence="1">ATCC 200398</strain>
    </source>
</reference>
<proteinExistence type="predicted"/>
<organism evidence="1 2">
    <name type="scientific">Lindgomyces ingoldianus</name>
    <dbReference type="NCBI Taxonomy" id="673940"/>
    <lineage>
        <taxon>Eukaryota</taxon>
        <taxon>Fungi</taxon>
        <taxon>Dikarya</taxon>
        <taxon>Ascomycota</taxon>
        <taxon>Pezizomycotina</taxon>
        <taxon>Dothideomycetes</taxon>
        <taxon>Pleosporomycetidae</taxon>
        <taxon>Pleosporales</taxon>
        <taxon>Lindgomycetaceae</taxon>
        <taxon>Lindgomyces</taxon>
    </lineage>
</organism>
<comment type="caution">
    <text evidence="1">The sequence shown here is derived from an EMBL/GenBank/DDBJ whole genome shotgun (WGS) entry which is preliminary data.</text>
</comment>
<name>A0ACB6R1C2_9PLEO</name>
<protein>
    <submittedName>
        <fullName evidence="1">Uncharacterized protein</fullName>
    </submittedName>
</protein>
<gene>
    <name evidence="1" type="ORF">BDR25DRAFT_353342</name>
</gene>
<evidence type="ECO:0000313" key="2">
    <source>
        <dbReference type="Proteomes" id="UP000799755"/>
    </source>
</evidence>